<gene>
    <name evidence="1" type="ORF">DPMN_042500</name>
</gene>
<dbReference type="EMBL" id="JAIWYP010000011">
    <property type="protein sequence ID" value="KAH3735939.1"/>
    <property type="molecule type" value="Genomic_DNA"/>
</dbReference>
<evidence type="ECO:0000313" key="1">
    <source>
        <dbReference type="EMBL" id="KAH3735939.1"/>
    </source>
</evidence>
<accession>A0A9D4HWZ0</accession>
<evidence type="ECO:0000313" key="2">
    <source>
        <dbReference type="Proteomes" id="UP000828390"/>
    </source>
</evidence>
<reference evidence="1" key="2">
    <citation type="submission" date="2020-11" db="EMBL/GenBank/DDBJ databases">
        <authorList>
            <person name="McCartney M.A."/>
            <person name="Auch B."/>
            <person name="Kono T."/>
            <person name="Mallez S."/>
            <person name="Becker A."/>
            <person name="Gohl D.M."/>
            <person name="Silverstein K.A.T."/>
            <person name="Koren S."/>
            <person name="Bechman K.B."/>
            <person name="Herman A."/>
            <person name="Abrahante J.E."/>
            <person name="Garbe J."/>
        </authorList>
    </citation>
    <scope>NUCLEOTIDE SEQUENCE</scope>
    <source>
        <strain evidence="1">Duluth1</strain>
        <tissue evidence="1">Whole animal</tissue>
    </source>
</reference>
<reference evidence="1" key="1">
    <citation type="journal article" date="2019" name="bioRxiv">
        <title>The Genome of the Zebra Mussel, Dreissena polymorpha: A Resource for Invasive Species Research.</title>
        <authorList>
            <person name="McCartney M.A."/>
            <person name="Auch B."/>
            <person name="Kono T."/>
            <person name="Mallez S."/>
            <person name="Zhang Y."/>
            <person name="Obille A."/>
            <person name="Becker A."/>
            <person name="Abrahante J.E."/>
            <person name="Garbe J."/>
            <person name="Badalamenti J.P."/>
            <person name="Herman A."/>
            <person name="Mangelson H."/>
            <person name="Liachko I."/>
            <person name="Sullivan S."/>
            <person name="Sone E.D."/>
            <person name="Koren S."/>
            <person name="Silverstein K.A.T."/>
            <person name="Beckman K.B."/>
            <person name="Gohl D.M."/>
        </authorList>
    </citation>
    <scope>NUCLEOTIDE SEQUENCE</scope>
    <source>
        <strain evidence="1">Duluth1</strain>
        <tissue evidence="1">Whole animal</tissue>
    </source>
</reference>
<dbReference type="InterPro" id="IPR038351">
    <property type="entry name" value="MCD_N_sf"/>
</dbReference>
<keyword evidence="2" id="KW-1185">Reference proteome</keyword>
<protein>
    <submittedName>
        <fullName evidence="1">Uncharacterized protein</fullName>
    </submittedName>
</protein>
<comment type="caution">
    <text evidence="1">The sequence shown here is derived from an EMBL/GenBank/DDBJ whole genome shotgun (WGS) entry which is preliminary data.</text>
</comment>
<dbReference type="AlphaFoldDB" id="A0A9D4HWZ0"/>
<sequence length="61" mass="6867">MLDNCLFCIAIILSSLQKGCRRFCDLYRSMNTASRLSLLCHIAESYGVDQRAIVDVAQKVL</sequence>
<dbReference type="Proteomes" id="UP000828390">
    <property type="component" value="Unassembled WGS sequence"/>
</dbReference>
<organism evidence="1 2">
    <name type="scientific">Dreissena polymorpha</name>
    <name type="common">Zebra mussel</name>
    <name type="synonym">Mytilus polymorpha</name>
    <dbReference type="NCBI Taxonomy" id="45954"/>
    <lineage>
        <taxon>Eukaryota</taxon>
        <taxon>Metazoa</taxon>
        <taxon>Spiralia</taxon>
        <taxon>Lophotrochozoa</taxon>
        <taxon>Mollusca</taxon>
        <taxon>Bivalvia</taxon>
        <taxon>Autobranchia</taxon>
        <taxon>Heteroconchia</taxon>
        <taxon>Euheterodonta</taxon>
        <taxon>Imparidentia</taxon>
        <taxon>Neoheterodontei</taxon>
        <taxon>Myida</taxon>
        <taxon>Dreissenoidea</taxon>
        <taxon>Dreissenidae</taxon>
        <taxon>Dreissena</taxon>
    </lineage>
</organism>
<proteinExistence type="predicted"/>
<dbReference type="Gene3D" id="1.20.140.90">
    <property type="entry name" value="Malonyl-CoA decarboxylase, oligemerization domain"/>
    <property type="match status" value="1"/>
</dbReference>
<name>A0A9D4HWZ0_DREPO</name>